<feature type="compositionally biased region" description="Polar residues" evidence="1">
    <location>
        <begin position="17"/>
        <end position="26"/>
    </location>
</feature>
<keyword evidence="3" id="KW-1185">Reference proteome</keyword>
<dbReference type="STRING" id="1611254.A0A2G5UXK3"/>
<dbReference type="AlphaFoldDB" id="A0A2G5UXK3"/>
<comment type="caution">
    <text evidence="2">The sequence shown here is derived from an EMBL/GenBank/DDBJ whole genome shotgun (WGS) entry which is preliminary data.</text>
</comment>
<accession>A0A2G5UXK3</accession>
<reference evidence="3" key="1">
    <citation type="submission" date="2017-10" db="EMBL/GenBank/DDBJ databases">
        <title>Rapid genome shrinkage in a self-fertile nematode reveals novel sperm competition proteins.</title>
        <authorList>
            <person name="Yin D."/>
            <person name="Schwarz E.M."/>
            <person name="Thomas C.G."/>
            <person name="Felde R.L."/>
            <person name="Korf I.F."/>
            <person name="Cutter A.D."/>
            <person name="Schartner C.M."/>
            <person name="Ralston E.J."/>
            <person name="Meyer B.J."/>
            <person name="Haag E.S."/>
        </authorList>
    </citation>
    <scope>NUCLEOTIDE SEQUENCE [LARGE SCALE GENOMIC DNA]</scope>
    <source>
        <strain evidence="3">JU1422</strain>
    </source>
</reference>
<evidence type="ECO:0000313" key="3">
    <source>
        <dbReference type="Proteomes" id="UP000230233"/>
    </source>
</evidence>
<evidence type="ECO:0000313" key="2">
    <source>
        <dbReference type="EMBL" id="PIC44262.1"/>
    </source>
</evidence>
<gene>
    <name evidence="2" type="primary">Cnig_chr_II.g4692</name>
    <name evidence="2" type="ORF">B9Z55_004692</name>
</gene>
<evidence type="ECO:0000256" key="1">
    <source>
        <dbReference type="SAM" id="MobiDB-lite"/>
    </source>
</evidence>
<organism evidence="2 3">
    <name type="scientific">Caenorhabditis nigoni</name>
    <dbReference type="NCBI Taxonomy" id="1611254"/>
    <lineage>
        <taxon>Eukaryota</taxon>
        <taxon>Metazoa</taxon>
        <taxon>Ecdysozoa</taxon>
        <taxon>Nematoda</taxon>
        <taxon>Chromadorea</taxon>
        <taxon>Rhabditida</taxon>
        <taxon>Rhabditina</taxon>
        <taxon>Rhabditomorpha</taxon>
        <taxon>Rhabditoidea</taxon>
        <taxon>Rhabditidae</taxon>
        <taxon>Peloderinae</taxon>
        <taxon>Caenorhabditis</taxon>
    </lineage>
</organism>
<dbReference type="Proteomes" id="UP000230233">
    <property type="component" value="Chromosome II"/>
</dbReference>
<proteinExistence type="predicted"/>
<sequence length="378" mass="42521">MSSADSSEPGERKAQSKRAQPNQNYYDHNAGAVPDQGQGQFVMPVVPPQGHGYQRYQQNQMQQQGYQQPYQKQYQYQPFGGYAQQDYGHLLHTLNQSYQYRGPPQPYMQNETVKFAQSSQPPMTAPAPAEKRENATRQDYDHQPPIIHKKQTPSTKDQLMELVRAMAHAIVGLQNQNAQLITEVGTLTNAFADLKKTMEGAPTTKETFAEMLNQCLSAPSAQVTIMNAAKSAKKSDYRQSSVIIRGAQLSTDSSQDNDLGRSVATECNISGNFSVFRISLKESPPLLKIQFKNKMDATKALVSFNSIKTRVTGCHSASIRPDLSKPELAKFRESWKEAIEKNNEAGQRIWTVRNLETIKIPYKDGQTPHPWIVRNQIE</sequence>
<dbReference type="EMBL" id="PDUG01000002">
    <property type="protein sequence ID" value="PIC44262.1"/>
    <property type="molecule type" value="Genomic_DNA"/>
</dbReference>
<name>A0A2G5UXK3_9PELO</name>
<dbReference type="OrthoDB" id="5856426at2759"/>
<protein>
    <submittedName>
        <fullName evidence="2">Uncharacterized protein</fullName>
    </submittedName>
</protein>
<feature type="region of interest" description="Disordered" evidence="1">
    <location>
        <begin position="118"/>
        <end position="137"/>
    </location>
</feature>
<feature type="region of interest" description="Disordered" evidence="1">
    <location>
        <begin position="1"/>
        <end position="49"/>
    </location>
</feature>